<dbReference type="Proteomes" id="UP000265341">
    <property type="component" value="Unassembled WGS sequence"/>
</dbReference>
<organism evidence="1 2">
    <name type="scientific">Calidithermus roseus</name>
    <dbReference type="NCBI Taxonomy" id="1644118"/>
    <lineage>
        <taxon>Bacteria</taxon>
        <taxon>Thermotogati</taxon>
        <taxon>Deinococcota</taxon>
        <taxon>Deinococci</taxon>
        <taxon>Thermales</taxon>
        <taxon>Thermaceae</taxon>
        <taxon>Calidithermus</taxon>
    </lineage>
</organism>
<name>A0A399EJK6_9DEIN</name>
<dbReference type="PANTHER" id="PTHR39085">
    <property type="entry name" value="SLL0924 PROTEIN"/>
    <property type="match status" value="1"/>
</dbReference>
<proteinExistence type="predicted"/>
<protein>
    <recommendedName>
        <fullName evidence="3">Hydrolase</fullName>
    </recommendedName>
</protein>
<comment type="caution">
    <text evidence="1">The sequence shown here is derived from an EMBL/GenBank/DDBJ whole genome shotgun (WGS) entry which is preliminary data.</text>
</comment>
<reference evidence="1 2" key="1">
    <citation type="submission" date="2018-08" db="EMBL/GenBank/DDBJ databases">
        <title>Meiothermus roseus NBRC 110900 genome sequencing project.</title>
        <authorList>
            <person name="Da Costa M.S."/>
            <person name="Albuquerque L."/>
            <person name="Raposo P."/>
            <person name="Froufe H.J.C."/>
            <person name="Barroso C.S."/>
            <person name="Egas C."/>
        </authorList>
    </citation>
    <scope>NUCLEOTIDE SEQUENCE [LARGE SCALE GENOMIC DNA]</scope>
    <source>
        <strain evidence="1 2">NBRC 110900</strain>
    </source>
</reference>
<dbReference type="Pfam" id="PF09988">
    <property type="entry name" value="DUF2227"/>
    <property type="match status" value="1"/>
</dbReference>
<evidence type="ECO:0000313" key="2">
    <source>
        <dbReference type="Proteomes" id="UP000265341"/>
    </source>
</evidence>
<dbReference type="OrthoDB" id="69351at2"/>
<accession>A0A399EJK6</accession>
<dbReference type="EMBL" id="QWLA01000102">
    <property type="protein sequence ID" value="RIH82532.1"/>
    <property type="molecule type" value="Genomic_DNA"/>
</dbReference>
<gene>
    <name evidence="1" type="ORF">Mrose_03351</name>
</gene>
<keyword evidence="2" id="KW-1185">Reference proteome</keyword>
<dbReference type="RefSeq" id="WP_119280284.1">
    <property type="nucleotide sequence ID" value="NZ_QWLA01000102.1"/>
</dbReference>
<dbReference type="AlphaFoldDB" id="A0A399EJK6"/>
<sequence>MPAGEVHERANLLFGAGAALVGSALGLDWREPLWLGAALGYALGTFWVTPDLDNFPRYPVLAARRWGPLKLVWLPYGLLFRHRGLAHHWVLGPLSRLLYLSPLLLPLRGWLGGLEPALLWGALAGYYASQWLHLALDGIPLRRL</sequence>
<evidence type="ECO:0008006" key="3">
    <source>
        <dbReference type="Google" id="ProtNLM"/>
    </source>
</evidence>
<dbReference type="InterPro" id="IPR019250">
    <property type="entry name" value="DUF2227_metal-bd"/>
</dbReference>
<evidence type="ECO:0000313" key="1">
    <source>
        <dbReference type="EMBL" id="RIH82532.1"/>
    </source>
</evidence>
<dbReference type="PANTHER" id="PTHR39085:SF1">
    <property type="entry name" value="SLL0924 PROTEIN"/>
    <property type="match status" value="1"/>
</dbReference>